<reference evidence="9" key="1">
    <citation type="submission" date="2017-04" db="EMBL/GenBank/DDBJ databases">
        <title>Function of individual gut microbiota members based on whole genome sequencing of pure cultures obtained from chicken caecum.</title>
        <authorList>
            <person name="Medvecky M."/>
            <person name="Cejkova D."/>
            <person name="Polansky O."/>
            <person name="Karasova D."/>
            <person name="Kubasova T."/>
            <person name="Cizek A."/>
            <person name="Rychlik I."/>
        </authorList>
    </citation>
    <scope>NUCLEOTIDE SEQUENCE [LARGE SCALE GENOMIC DNA]</scope>
    <source>
        <strain evidence="9">An70</strain>
    </source>
</reference>
<feature type="domain" description="RecX first three-helical" evidence="7">
    <location>
        <begin position="90"/>
        <end position="119"/>
    </location>
</feature>
<proteinExistence type="inferred from homology"/>
<evidence type="ECO:0000256" key="1">
    <source>
        <dbReference type="ARBA" id="ARBA00004496"/>
    </source>
</evidence>
<accession>A0A1Y3UGI1</accession>
<keyword evidence="4 5" id="KW-0963">Cytoplasm</keyword>
<evidence type="ECO:0000256" key="5">
    <source>
        <dbReference type="HAMAP-Rule" id="MF_01114"/>
    </source>
</evidence>
<evidence type="ECO:0000313" key="8">
    <source>
        <dbReference type="EMBL" id="OUN44480.1"/>
    </source>
</evidence>
<comment type="function">
    <text evidence="5">Modulates RecA activity.</text>
</comment>
<feature type="domain" description="RecX second three-helical" evidence="6">
    <location>
        <begin position="127"/>
        <end position="160"/>
    </location>
</feature>
<dbReference type="GO" id="GO:0006282">
    <property type="term" value="P:regulation of DNA repair"/>
    <property type="evidence" value="ECO:0007669"/>
    <property type="project" value="UniProtKB-UniRule"/>
</dbReference>
<dbReference type="AlphaFoldDB" id="A0A1Y3UGI1"/>
<comment type="subcellular location">
    <subcellularLocation>
        <location evidence="1 5">Cytoplasm</location>
    </subcellularLocation>
</comment>
<protein>
    <recommendedName>
        <fullName evidence="3 5">Regulatory protein RecX</fullName>
    </recommendedName>
</protein>
<evidence type="ECO:0000256" key="4">
    <source>
        <dbReference type="ARBA" id="ARBA00022490"/>
    </source>
</evidence>
<gene>
    <name evidence="5" type="primary">recX</name>
    <name evidence="8" type="ORF">B5G21_00605</name>
</gene>
<dbReference type="InterPro" id="IPR003783">
    <property type="entry name" value="Regulatory_RecX"/>
</dbReference>
<dbReference type="InterPro" id="IPR053926">
    <property type="entry name" value="RecX_HTH_1st"/>
</dbReference>
<dbReference type="InterPro" id="IPR053924">
    <property type="entry name" value="RecX_HTH_2nd"/>
</dbReference>
<dbReference type="Proteomes" id="UP000196560">
    <property type="component" value="Unassembled WGS sequence"/>
</dbReference>
<dbReference type="Gene3D" id="1.10.10.10">
    <property type="entry name" value="Winged helix-like DNA-binding domain superfamily/Winged helix DNA-binding domain"/>
    <property type="match status" value="2"/>
</dbReference>
<keyword evidence="9" id="KW-1185">Reference proteome</keyword>
<evidence type="ECO:0000259" key="7">
    <source>
        <dbReference type="Pfam" id="PF21982"/>
    </source>
</evidence>
<evidence type="ECO:0000259" key="6">
    <source>
        <dbReference type="Pfam" id="PF02631"/>
    </source>
</evidence>
<dbReference type="Pfam" id="PF21982">
    <property type="entry name" value="RecX_HTH1"/>
    <property type="match status" value="1"/>
</dbReference>
<dbReference type="PANTHER" id="PTHR33602">
    <property type="entry name" value="REGULATORY PROTEIN RECX FAMILY PROTEIN"/>
    <property type="match status" value="1"/>
</dbReference>
<name>A0A1Y3UGI1_9ACTN</name>
<dbReference type="Pfam" id="PF02631">
    <property type="entry name" value="RecX_HTH2"/>
    <property type="match status" value="1"/>
</dbReference>
<dbReference type="eggNOG" id="COG2137">
    <property type="taxonomic scope" value="Bacteria"/>
</dbReference>
<dbReference type="PANTHER" id="PTHR33602:SF1">
    <property type="entry name" value="REGULATORY PROTEIN RECX FAMILY PROTEIN"/>
    <property type="match status" value="1"/>
</dbReference>
<dbReference type="InterPro" id="IPR036388">
    <property type="entry name" value="WH-like_DNA-bd_sf"/>
</dbReference>
<comment type="similarity">
    <text evidence="2 5">Belongs to the RecX family.</text>
</comment>
<organism evidence="8 9">
    <name type="scientific">Enorma massiliensis</name>
    <dbReference type="NCBI Taxonomy" id="1472761"/>
    <lineage>
        <taxon>Bacteria</taxon>
        <taxon>Bacillati</taxon>
        <taxon>Actinomycetota</taxon>
        <taxon>Coriobacteriia</taxon>
        <taxon>Coriobacteriales</taxon>
        <taxon>Coriobacteriaceae</taxon>
        <taxon>Enorma</taxon>
    </lineage>
</organism>
<sequence length="224" mass="25539">MSENVVEIDIALPPKGSAGMGGALPYRRPRAEVRFSLENGEVRSGWVPPRVARLYEKALPDLPCTYRSAMDALMELESHVCFTALTEMQSRREHSSHEVRSKLQQHGFRVTSIDAAIERALDLKFLDDARFMASFIDERLRRGWGRRKIELELKRRGVDPRALPGYPEAFFSAEDDAERARQLLQRKSVPETRAFEKLVRHLVGKGFSFDVAARAARERIDDDA</sequence>
<evidence type="ECO:0000256" key="2">
    <source>
        <dbReference type="ARBA" id="ARBA00009695"/>
    </source>
</evidence>
<comment type="caution">
    <text evidence="8">The sequence shown here is derived from an EMBL/GenBank/DDBJ whole genome shotgun (WGS) entry which is preliminary data.</text>
</comment>
<dbReference type="EMBL" id="NFHO01000001">
    <property type="protein sequence ID" value="OUN44480.1"/>
    <property type="molecule type" value="Genomic_DNA"/>
</dbReference>
<dbReference type="STRING" id="1118060.GCA_000311845_00987"/>
<evidence type="ECO:0000313" key="9">
    <source>
        <dbReference type="Proteomes" id="UP000196560"/>
    </source>
</evidence>
<dbReference type="RefSeq" id="WP_087185613.1">
    <property type="nucleotide sequence ID" value="NZ_NFHO01000001.1"/>
</dbReference>
<evidence type="ECO:0000256" key="3">
    <source>
        <dbReference type="ARBA" id="ARBA00018111"/>
    </source>
</evidence>
<dbReference type="GO" id="GO:0005737">
    <property type="term" value="C:cytoplasm"/>
    <property type="evidence" value="ECO:0007669"/>
    <property type="project" value="UniProtKB-SubCell"/>
</dbReference>
<dbReference type="HAMAP" id="MF_01114">
    <property type="entry name" value="RecX"/>
    <property type="match status" value="1"/>
</dbReference>